<evidence type="ECO:0000256" key="5">
    <source>
        <dbReference type="ARBA" id="ARBA00022553"/>
    </source>
</evidence>
<gene>
    <name evidence="16" type="ORF">HHO37_02540</name>
</gene>
<keyword evidence="10" id="KW-0067">ATP-binding</keyword>
<evidence type="ECO:0000256" key="8">
    <source>
        <dbReference type="ARBA" id="ARBA00022741"/>
    </source>
</evidence>
<evidence type="ECO:0000256" key="9">
    <source>
        <dbReference type="ARBA" id="ARBA00022777"/>
    </source>
</evidence>
<evidence type="ECO:0000256" key="3">
    <source>
        <dbReference type="ARBA" id="ARBA00012438"/>
    </source>
</evidence>
<dbReference type="PROSITE" id="PS50109">
    <property type="entry name" value="HIS_KIN"/>
    <property type="match status" value="1"/>
</dbReference>
<dbReference type="Proteomes" id="UP000532121">
    <property type="component" value="Unassembled WGS sequence"/>
</dbReference>
<dbReference type="Gene3D" id="3.30.565.10">
    <property type="entry name" value="Histidine kinase-like ATPase, C-terminal domain"/>
    <property type="match status" value="1"/>
</dbReference>
<name>A0A7X9LCB0_STRRT</name>
<proteinExistence type="predicted"/>
<dbReference type="PANTHER" id="PTHR34220:SF7">
    <property type="entry name" value="SENSOR HISTIDINE KINASE YPDA"/>
    <property type="match status" value="1"/>
</dbReference>
<feature type="transmembrane region" description="Helical" evidence="14">
    <location>
        <begin position="120"/>
        <end position="141"/>
    </location>
</feature>
<dbReference type="RefSeq" id="WP_193523071.1">
    <property type="nucleotide sequence ID" value="NZ_JABASA010000004.1"/>
</dbReference>
<keyword evidence="9 16" id="KW-0418">Kinase</keyword>
<evidence type="ECO:0000256" key="12">
    <source>
        <dbReference type="ARBA" id="ARBA00023012"/>
    </source>
</evidence>
<keyword evidence="5" id="KW-0597">Phosphoprotein</keyword>
<evidence type="ECO:0000256" key="1">
    <source>
        <dbReference type="ARBA" id="ARBA00000085"/>
    </source>
</evidence>
<dbReference type="SUPFAM" id="SSF55874">
    <property type="entry name" value="ATPase domain of HSP90 chaperone/DNA topoisomerase II/histidine kinase"/>
    <property type="match status" value="1"/>
</dbReference>
<dbReference type="EMBL" id="JABASA010000004">
    <property type="protein sequence ID" value="NMD48576.1"/>
    <property type="molecule type" value="Genomic_DNA"/>
</dbReference>
<keyword evidence="7 14" id="KW-0812">Transmembrane</keyword>
<evidence type="ECO:0000256" key="13">
    <source>
        <dbReference type="ARBA" id="ARBA00023136"/>
    </source>
</evidence>
<comment type="catalytic activity">
    <reaction evidence="1">
        <text>ATP + protein L-histidine = ADP + protein N-phospho-L-histidine.</text>
        <dbReference type="EC" id="2.7.13.3"/>
    </reaction>
</comment>
<evidence type="ECO:0000256" key="4">
    <source>
        <dbReference type="ARBA" id="ARBA00022475"/>
    </source>
</evidence>
<dbReference type="Gene3D" id="3.30.450.40">
    <property type="match status" value="1"/>
</dbReference>
<dbReference type="PANTHER" id="PTHR34220">
    <property type="entry name" value="SENSOR HISTIDINE KINASE YPDA"/>
    <property type="match status" value="1"/>
</dbReference>
<evidence type="ECO:0000256" key="7">
    <source>
        <dbReference type="ARBA" id="ARBA00022692"/>
    </source>
</evidence>
<keyword evidence="11 14" id="KW-1133">Transmembrane helix</keyword>
<sequence length="585" mass="64875">MILFLIMMERAGLIILLAYAFVHVPFIKQTLNHPEIKKHQLILLLLFSFFAIISNFTGVEIQSNLAIVNQTLGKIAQHSSVANTRVLTIGVAGLIGGPVVGIFVGAISVLFRYWQGGLAPYIYIISSLLIGLCSGWLGKYFRRQQAMVTIRQAMFVGMSMEVLQMLCILIFSSDFHQSWELVRFIGLPMIFANTLGVGIFISIITSTQQLEEQAKAVQTHDVLKLTNETLPYLRQGLSFQSCQPVAEIIHQYMRVAAVSLTNRDTILAYVGAGADHHVPNIKILTKLAKRAIETGNICIAKDRSEIECDHEGCTLTSAIVIPLKIQNETVGTLKLYFSGRHKMSYVEQEVAEGLGNIFSTQLALGQAEAAAHLLQDAEMKSLQAQVNPHFLFNALNTILALIRMDGEKARHLLKELSKFLRANLQGARQNVIPLSQEIMQVNAYLALEEARFPNKVHYQILVDENRDGKVLIPPFTLQVLVENAYKHAFKQSKTDNHLRVTIGRREKMLEITVEDNGQGIPAEKLKTLGKVQQKSAGGSGSALENLSRRLTLIYGHEASLNFQSSPDGTSVYVAVPLTEEKGDES</sequence>
<feature type="transmembrane region" description="Helical" evidence="14">
    <location>
        <begin position="86"/>
        <end position="114"/>
    </location>
</feature>
<dbReference type="GO" id="GO:0005886">
    <property type="term" value="C:plasma membrane"/>
    <property type="evidence" value="ECO:0007669"/>
    <property type="project" value="UniProtKB-SubCell"/>
</dbReference>
<feature type="transmembrane region" description="Helical" evidence="14">
    <location>
        <begin position="153"/>
        <end position="172"/>
    </location>
</feature>
<feature type="transmembrane region" description="Helical" evidence="14">
    <location>
        <begin position="184"/>
        <end position="205"/>
    </location>
</feature>
<dbReference type="InterPro" id="IPR050640">
    <property type="entry name" value="Bact_2-comp_sensor_kinase"/>
</dbReference>
<keyword evidence="8" id="KW-0547">Nucleotide-binding</keyword>
<reference evidence="16 17" key="1">
    <citation type="submission" date="2020-04" db="EMBL/GenBank/DDBJ databases">
        <title>MicrobeNet Type strains.</title>
        <authorList>
            <person name="Nicholson A.C."/>
        </authorList>
    </citation>
    <scope>NUCLEOTIDE SEQUENCE [LARGE SCALE GENOMIC DNA]</scope>
    <source>
        <strain evidence="16 17">DSM 22768</strain>
    </source>
</reference>
<evidence type="ECO:0000256" key="14">
    <source>
        <dbReference type="SAM" id="Phobius"/>
    </source>
</evidence>
<keyword evidence="6" id="KW-0808">Transferase</keyword>
<comment type="subcellular location">
    <subcellularLocation>
        <location evidence="2">Cell membrane</location>
        <topology evidence="2">Multi-pass membrane protein</topology>
    </subcellularLocation>
</comment>
<dbReference type="GO" id="GO:0071555">
    <property type="term" value="P:cell wall organization"/>
    <property type="evidence" value="ECO:0007669"/>
    <property type="project" value="InterPro"/>
</dbReference>
<dbReference type="InterPro" id="IPR029016">
    <property type="entry name" value="GAF-like_dom_sf"/>
</dbReference>
<evidence type="ECO:0000256" key="11">
    <source>
        <dbReference type="ARBA" id="ARBA00022989"/>
    </source>
</evidence>
<dbReference type="InterPro" id="IPR005467">
    <property type="entry name" value="His_kinase_dom"/>
</dbReference>
<dbReference type="EC" id="2.7.13.3" evidence="3"/>
<keyword evidence="12" id="KW-0902">Two-component regulatory system</keyword>
<evidence type="ECO:0000259" key="15">
    <source>
        <dbReference type="PROSITE" id="PS50109"/>
    </source>
</evidence>
<dbReference type="InterPro" id="IPR003594">
    <property type="entry name" value="HATPase_dom"/>
</dbReference>
<dbReference type="GO" id="GO:0005524">
    <property type="term" value="F:ATP binding"/>
    <property type="evidence" value="ECO:0007669"/>
    <property type="project" value="UniProtKB-KW"/>
</dbReference>
<dbReference type="Pfam" id="PF07694">
    <property type="entry name" value="5TM-5TMR_LYT"/>
    <property type="match status" value="1"/>
</dbReference>
<dbReference type="SUPFAM" id="SSF55781">
    <property type="entry name" value="GAF domain-like"/>
    <property type="match status" value="1"/>
</dbReference>
<dbReference type="Pfam" id="PF02518">
    <property type="entry name" value="HATPase_c"/>
    <property type="match status" value="1"/>
</dbReference>
<accession>A0A7X9LCB0</accession>
<dbReference type="SMART" id="SM00387">
    <property type="entry name" value="HATPase_c"/>
    <property type="match status" value="1"/>
</dbReference>
<dbReference type="Pfam" id="PF06580">
    <property type="entry name" value="His_kinase"/>
    <property type="match status" value="1"/>
</dbReference>
<evidence type="ECO:0000313" key="17">
    <source>
        <dbReference type="Proteomes" id="UP000532121"/>
    </source>
</evidence>
<feature type="domain" description="Histidine kinase" evidence="15">
    <location>
        <begin position="480"/>
        <end position="579"/>
    </location>
</feature>
<dbReference type="SMART" id="SM00065">
    <property type="entry name" value="GAF"/>
    <property type="match status" value="1"/>
</dbReference>
<dbReference type="AlphaFoldDB" id="A0A7X9LCB0"/>
<evidence type="ECO:0000256" key="2">
    <source>
        <dbReference type="ARBA" id="ARBA00004651"/>
    </source>
</evidence>
<evidence type="ECO:0000256" key="10">
    <source>
        <dbReference type="ARBA" id="ARBA00022840"/>
    </source>
</evidence>
<dbReference type="InterPro" id="IPR011620">
    <property type="entry name" value="Sig_transdc_His_kinase_LytS_TM"/>
</dbReference>
<dbReference type="InterPro" id="IPR010559">
    <property type="entry name" value="Sig_transdc_His_kin_internal"/>
</dbReference>
<dbReference type="InterPro" id="IPR036890">
    <property type="entry name" value="HATPase_C_sf"/>
</dbReference>
<feature type="transmembrane region" description="Helical" evidence="14">
    <location>
        <begin position="42"/>
        <end position="65"/>
    </location>
</feature>
<evidence type="ECO:0000256" key="6">
    <source>
        <dbReference type="ARBA" id="ARBA00022679"/>
    </source>
</evidence>
<protein>
    <recommendedName>
        <fullName evidence="3">histidine kinase</fullName>
        <ecNumber evidence="3">2.7.13.3</ecNumber>
    </recommendedName>
</protein>
<organism evidence="16 17">
    <name type="scientific">Streptococcus ratti</name>
    <dbReference type="NCBI Taxonomy" id="1341"/>
    <lineage>
        <taxon>Bacteria</taxon>
        <taxon>Bacillati</taxon>
        <taxon>Bacillota</taxon>
        <taxon>Bacilli</taxon>
        <taxon>Lactobacillales</taxon>
        <taxon>Streptococcaceae</taxon>
        <taxon>Streptococcus</taxon>
    </lineage>
</organism>
<dbReference type="GO" id="GO:0000155">
    <property type="term" value="F:phosphorelay sensor kinase activity"/>
    <property type="evidence" value="ECO:0007669"/>
    <property type="project" value="InterPro"/>
</dbReference>
<dbReference type="Gene3D" id="1.10.1760.20">
    <property type="match status" value="1"/>
</dbReference>
<dbReference type="InterPro" id="IPR003018">
    <property type="entry name" value="GAF"/>
</dbReference>
<keyword evidence="4" id="KW-1003">Cell membrane</keyword>
<evidence type="ECO:0000313" key="16">
    <source>
        <dbReference type="EMBL" id="NMD48576.1"/>
    </source>
</evidence>
<comment type="caution">
    <text evidence="16">The sequence shown here is derived from an EMBL/GenBank/DDBJ whole genome shotgun (WGS) entry which is preliminary data.</text>
</comment>
<keyword evidence="13 14" id="KW-0472">Membrane</keyword>